<dbReference type="Gene3D" id="1.10.510.10">
    <property type="entry name" value="Transferase(Phosphotransferase) domain 1"/>
    <property type="match status" value="1"/>
</dbReference>
<evidence type="ECO:0000313" key="2">
    <source>
        <dbReference type="EMBL" id="KAJ3477803.1"/>
    </source>
</evidence>
<name>A0AAD5Y9H6_9APHY</name>
<evidence type="ECO:0000259" key="1">
    <source>
        <dbReference type="PROSITE" id="PS50011"/>
    </source>
</evidence>
<dbReference type="GO" id="GO:0005524">
    <property type="term" value="F:ATP binding"/>
    <property type="evidence" value="ECO:0007669"/>
    <property type="project" value="InterPro"/>
</dbReference>
<protein>
    <recommendedName>
        <fullName evidence="1">Protein kinase domain-containing protein</fullName>
    </recommendedName>
</protein>
<evidence type="ECO:0000313" key="3">
    <source>
        <dbReference type="Proteomes" id="UP001212997"/>
    </source>
</evidence>
<proteinExistence type="predicted"/>
<sequence>MEALRAKYGLPAVPPPPGELMEEEVVWRDRQEWLEGLGYRLRPRYRKDWVPSWGDNFDGGAEDSVSVMLPHLLDATVISTGREVMLKCIKKSTHPYEVGIARFFSAEPLTSHPRNHCCPLYDVLEPPEEPDVAILVTPLLRPFYDPPMETIGEAVDFFRQVIEGLHFMHQCHVAHRDCMDLNIMMDAHAMFPRGFHPIVPSATKDYQGSAKFHSRTARPPKYYLIDFGLSRKYDPEDGAPSELPIFGGDKSVPEHQNVTGPLNPFQTDIYYLGNAIRTRFLMKTRGVEFMQPLVDDMVQDDPSRRPTMDEVLSGFEALQRSIPWWRLRSRLVNLDMPDEYVWGIGGWISYYLRSAMRILFHRSPIPARQC</sequence>
<dbReference type="InterPro" id="IPR000719">
    <property type="entry name" value="Prot_kinase_dom"/>
</dbReference>
<dbReference type="Proteomes" id="UP001212997">
    <property type="component" value="Unassembled WGS sequence"/>
</dbReference>
<dbReference type="GO" id="GO:0044773">
    <property type="term" value="P:mitotic DNA damage checkpoint signaling"/>
    <property type="evidence" value="ECO:0007669"/>
    <property type="project" value="TreeGrafter"/>
</dbReference>
<dbReference type="EMBL" id="JANAWD010000563">
    <property type="protein sequence ID" value="KAJ3477803.1"/>
    <property type="molecule type" value="Genomic_DNA"/>
</dbReference>
<keyword evidence="3" id="KW-1185">Reference proteome</keyword>
<dbReference type="PANTHER" id="PTHR44167:SF24">
    <property type="entry name" value="SERINE_THREONINE-PROTEIN KINASE CHK2"/>
    <property type="match status" value="1"/>
</dbReference>
<feature type="domain" description="Protein kinase" evidence="1">
    <location>
        <begin position="1"/>
        <end position="370"/>
    </location>
</feature>
<comment type="caution">
    <text evidence="2">The sequence shown here is derived from an EMBL/GenBank/DDBJ whole genome shotgun (WGS) entry which is preliminary data.</text>
</comment>
<gene>
    <name evidence="2" type="ORF">NLI96_g10217</name>
</gene>
<dbReference type="PANTHER" id="PTHR44167">
    <property type="entry name" value="OVARIAN-SPECIFIC SERINE/THREONINE-PROTEIN KINASE LOK-RELATED"/>
    <property type="match status" value="1"/>
</dbReference>
<reference evidence="2" key="1">
    <citation type="submission" date="2022-07" db="EMBL/GenBank/DDBJ databases">
        <title>Genome Sequence of Physisporinus lineatus.</title>
        <authorList>
            <person name="Buettner E."/>
        </authorList>
    </citation>
    <scope>NUCLEOTIDE SEQUENCE</scope>
    <source>
        <strain evidence="2">VT162</strain>
    </source>
</reference>
<dbReference type="AlphaFoldDB" id="A0AAD5Y9H6"/>
<organism evidence="2 3">
    <name type="scientific">Meripilus lineatus</name>
    <dbReference type="NCBI Taxonomy" id="2056292"/>
    <lineage>
        <taxon>Eukaryota</taxon>
        <taxon>Fungi</taxon>
        <taxon>Dikarya</taxon>
        <taxon>Basidiomycota</taxon>
        <taxon>Agaricomycotina</taxon>
        <taxon>Agaricomycetes</taxon>
        <taxon>Polyporales</taxon>
        <taxon>Meripilaceae</taxon>
        <taxon>Meripilus</taxon>
    </lineage>
</organism>
<accession>A0AAD5Y9H6</accession>
<dbReference type="PROSITE" id="PS50011">
    <property type="entry name" value="PROTEIN_KINASE_DOM"/>
    <property type="match status" value="1"/>
</dbReference>
<dbReference type="GO" id="GO:0004674">
    <property type="term" value="F:protein serine/threonine kinase activity"/>
    <property type="evidence" value="ECO:0007669"/>
    <property type="project" value="TreeGrafter"/>
</dbReference>
<dbReference type="InterPro" id="IPR011009">
    <property type="entry name" value="Kinase-like_dom_sf"/>
</dbReference>
<dbReference type="GO" id="GO:0005634">
    <property type="term" value="C:nucleus"/>
    <property type="evidence" value="ECO:0007669"/>
    <property type="project" value="TreeGrafter"/>
</dbReference>
<dbReference type="SMART" id="SM00220">
    <property type="entry name" value="S_TKc"/>
    <property type="match status" value="1"/>
</dbReference>
<dbReference type="SUPFAM" id="SSF56112">
    <property type="entry name" value="Protein kinase-like (PK-like)"/>
    <property type="match status" value="1"/>
</dbReference>